<organism evidence="1 2">
    <name type="scientific">Racocetra persica</name>
    <dbReference type="NCBI Taxonomy" id="160502"/>
    <lineage>
        <taxon>Eukaryota</taxon>
        <taxon>Fungi</taxon>
        <taxon>Fungi incertae sedis</taxon>
        <taxon>Mucoromycota</taxon>
        <taxon>Glomeromycotina</taxon>
        <taxon>Glomeromycetes</taxon>
        <taxon>Diversisporales</taxon>
        <taxon>Gigasporaceae</taxon>
        <taxon>Racocetra</taxon>
    </lineage>
</organism>
<reference evidence="1" key="1">
    <citation type="submission" date="2021-06" db="EMBL/GenBank/DDBJ databases">
        <authorList>
            <person name="Kallberg Y."/>
            <person name="Tangrot J."/>
            <person name="Rosling A."/>
        </authorList>
    </citation>
    <scope>NUCLEOTIDE SEQUENCE</scope>
    <source>
        <strain evidence="1">MA461A</strain>
    </source>
</reference>
<dbReference type="EMBL" id="CAJVQC010052235">
    <property type="protein sequence ID" value="CAG8791334.1"/>
    <property type="molecule type" value="Genomic_DNA"/>
</dbReference>
<evidence type="ECO:0000313" key="1">
    <source>
        <dbReference type="EMBL" id="CAG8791334.1"/>
    </source>
</evidence>
<sequence length="76" mass="8856">YTSLTLVEEEYDEDNINLDQNNEGENVINNKKISTKAMHGELLEYTEGGKIEKKNIPKIHTIKNWLNSYAQAFKKR</sequence>
<name>A0ACA9RGC9_9GLOM</name>
<gene>
    <name evidence="1" type="ORF">RPERSI_LOCUS19210</name>
</gene>
<keyword evidence="2" id="KW-1185">Reference proteome</keyword>
<dbReference type="Proteomes" id="UP000789920">
    <property type="component" value="Unassembled WGS sequence"/>
</dbReference>
<comment type="caution">
    <text evidence="1">The sequence shown here is derived from an EMBL/GenBank/DDBJ whole genome shotgun (WGS) entry which is preliminary data.</text>
</comment>
<protein>
    <submittedName>
        <fullName evidence="1">34071_t:CDS:1</fullName>
    </submittedName>
</protein>
<feature type="non-terminal residue" evidence="1">
    <location>
        <position position="76"/>
    </location>
</feature>
<proteinExistence type="predicted"/>
<feature type="non-terminal residue" evidence="1">
    <location>
        <position position="1"/>
    </location>
</feature>
<evidence type="ECO:0000313" key="2">
    <source>
        <dbReference type="Proteomes" id="UP000789920"/>
    </source>
</evidence>
<accession>A0ACA9RGC9</accession>